<protein>
    <submittedName>
        <fullName evidence="1">Uncharacterized protein</fullName>
    </submittedName>
</protein>
<dbReference type="InterPro" id="IPR010239">
    <property type="entry name" value="CHP02001"/>
</dbReference>
<sequence>MFLIPDKAASSWFWRWQQRDSTTGYNMKQQLFRAGVALAAMLAVAGTAAAEGEWSGNVALSTDYVWRGVSQSNEDMAISGGFDYANGIFYAGTWASNIDFEDGSDSNVELDLYAGVASEFSNGVSWDLGVIYYSYPDSDDEDLDFVELQAALGYAFEGGVEVGGAVYWDPDNESVYVEGSAGYAFTDAFAADVSVGNYSFDGGGDYTNWSLGGTYSLPIGIDVDLRYWDTDIDGTDIADERIVLTLAKSL</sequence>
<name>A0A160TWY8_9ZZZZ</name>
<proteinExistence type="predicted"/>
<dbReference type="SUPFAM" id="SSF56935">
    <property type="entry name" value="Porins"/>
    <property type="match status" value="1"/>
</dbReference>
<accession>A0A160TWY8</accession>
<organism evidence="1">
    <name type="scientific">hydrothermal vent metagenome</name>
    <dbReference type="NCBI Taxonomy" id="652676"/>
    <lineage>
        <taxon>unclassified sequences</taxon>
        <taxon>metagenomes</taxon>
        <taxon>ecological metagenomes</taxon>
    </lineage>
</organism>
<dbReference type="EMBL" id="CZQD01000001">
    <property type="protein sequence ID" value="CUS55411.1"/>
    <property type="molecule type" value="Genomic_DNA"/>
</dbReference>
<dbReference type="NCBIfam" id="TIGR02001">
    <property type="entry name" value="gcw_chp"/>
    <property type="match status" value="1"/>
</dbReference>
<dbReference type="AlphaFoldDB" id="A0A160TWY8"/>
<evidence type="ECO:0000313" key="1">
    <source>
        <dbReference type="EMBL" id="CUS55411.1"/>
    </source>
</evidence>
<dbReference type="Pfam" id="PF09694">
    <property type="entry name" value="Gcw_chp"/>
    <property type="match status" value="1"/>
</dbReference>
<reference evidence="1" key="1">
    <citation type="submission" date="2015-10" db="EMBL/GenBank/DDBJ databases">
        <authorList>
            <person name="Gilbert D.G."/>
        </authorList>
    </citation>
    <scope>NUCLEOTIDE SEQUENCE</scope>
</reference>
<gene>
    <name evidence="1" type="ORF">MGWOODY_Hyp1658</name>
</gene>